<keyword evidence="5" id="KW-0106">Calcium</keyword>
<dbReference type="PRINTS" id="PR00704">
    <property type="entry name" value="CALPAIN"/>
</dbReference>
<feature type="region of interest" description="Disordered" evidence="8">
    <location>
        <begin position="2071"/>
        <end position="2102"/>
    </location>
</feature>
<dbReference type="SUPFAM" id="SSF51045">
    <property type="entry name" value="WW domain"/>
    <property type="match status" value="1"/>
</dbReference>
<evidence type="ECO:0000259" key="11">
    <source>
        <dbReference type="PROSITE" id="PS50222"/>
    </source>
</evidence>
<evidence type="ECO:0000256" key="4">
    <source>
        <dbReference type="ARBA" id="ARBA00022807"/>
    </source>
</evidence>
<dbReference type="PANTHER" id="PTHR10183">
    <property type="entry name" value="CALPAIN"/>
    <property type="match status" value="1"/>
</dbReference>
<dbReference type="EMBL" id="VJMJ01000304">
    <property type="protein sequence ID" value="KAF0723517.1"/>
    <property type="molecule type" value="Genomic_DNA"/>
</dbReference>
<evidence type="ECO:0000256" key="8">
    <source>
        <dbReference type="SAM" id="MobiDB-lite"/>
    </source>
</evidence>
<keyword evidence="4 7" id="KW-0788">Thiol protease</keyword>
<dbReference type="SUPFAM" id="SSF54001">
    <property type="entry name" value="Cysteine proteinases"/>
    <property type="match status" value="1"/>
</dbReference>
<feature type="domain" description="EF-hand" evidence="11">
    <location>
        <begin position="1124"/>
        <end position="1159"/>
    </location>
</feature>
<dbReference type="Gene3D" id="2.60.40.150">
    <property type="entry name" value="C2 domain"/>
    <property type="match status" value="1"/>
</dbReference>
<evidence type="ECO:0000256" key="1">
    <source>
        <dbReference type="ARBA" id="ARBA00007623"/>
    </source>
</evidence>
<feature type="region of interest" description="Disordered" evidence="8">
    <location>
        <begin position="2201"/>
        <end position="2399"/>
    </location>
</feature>
<gene>
    <name evidence="12" type="ORF">Ae201684_017597</name>
</gene>
<feature type="domain" description="Calpain catalytic" evidence="10">
    <location>
        <begin position="43"/>
        <end position="436"/>
    </location>
</feature>
<evidence type="ECO:0000313" key="12">
    <source>
        <dbReference type="EMBL" id="KAF0723517.1"/>
    </source>
</evidence>
<feature type="compositionally biased region" description="Basic and acidic residues" evidence="8">
    <location>
        <begin position="2086"/>
        <end position="2098"/>
    </location>
</feature>
<dbReference type="Gene3D" id="3.90.70.10">
    <property type="entry name" value="Cysteine proteinases"/>
    <property type="match status" value="1"/>
</dbReference>
<comment type="similarity">
    <text evidence="1">Belongs to the peptidase C2 family.</text>
</comment>
<dbReference type="SUPFAM" id="SSF47473">
    <property type="entry name" value="EF-hand"/>
    <property type="match status" value="3"/>
</dbReference>
<dbReference type="Gene3D" id="2.60.120.380">
    <property type="match status" value="1"/>
</dbReference>
<dbReference type="InterPro" id="IPR022682">
    <property type="entry name" value="Calpain_domain_III"/>
</dbReference>
<dbReference type="InterPro" id="IPR011992">
    <property type="entry name" value="EF-hand-dom_pair"/>
</dbReference>
<proteinExistence type="inferred from homology"/>
<evidence type="ECO:0000256" key="3">
    <source>
        <dbReference type="ARBA" id="ARBA00022801"/>
    </source>
</evidence>
<feature type="compositionally biased region" description="Polar residues" evidence="8">
    <location>
        <begin position="2272"/>
        <end position="2281"/>
    </location>
</feature>
<dbReference type="SUPFAM" id="SSF49562">
    <property type="entry name" value="C2 domain (Calcium/lipid-binding domain, CaLB)"/>
    <property type="match status" value="1"/>
</dbReference>
<feature type="compositionally biased region" description="Basic and acidic residues" evidence="8">
    <location>
        <begin position="2233"/>
        <end position="2251"/>
    </location>
</feature>
<dbReference type="SMART" id="SM00054">
    <property type="entry name" value="EFh"/>
    <property type="match status" value="5"/>
</dbReference>
<dbReference type="InterPro" id="IPR022684">
    <property type="entry name" value="Calpain_cysteine_protease"/>
</dbReference>
<dbReference type="PROSITE" id="PS01159">
    <property type="entry name" value="WW_DOMAIN_1"/>
    <property type="match status" value="1"/>
</dbReference>
<feature type="compositionally biased region" description="Polar residues" evidence="8">
    <location>
        <begin position="2208"/>
        <end position="2232"/>
    </location>
</feature>
<dbReference type="Pfam" id="PF13499">
    <property type="entry name" value="EF-hand_7"/>
    <property type="match status" value="1"/>
</dbReference>
<evidence type="ECO:0000256" key="5">
    <source>
        <dbReference type="ARBA" id="ARBA00022837"/>
    </source>
</evidence>
<dbReference type="VEuPathDB" id="FungiDB:AeMF1_013809"/>
<dbReference type="PROSITE" id="PS50222">
    <property type="entry name" value="EF_HAND_2"/>
    <property type="match status" value="4"/>
</dbReference>
<dbReference type="GO" id="GO:0006508">
    <property type="term" value="P:proteolysis"/>
    <property type="evidence" value="ECO:0007669"/>
    <property type="project" value="UniProtKB-KW"/>
</dbReference>
<dbReference type="InterPro" id="IPR001300">
    <property type="entry name" value="Peptidase_C2_calpain_cat"/>
</dbReference>
<sequence length="2464" mass="278573">MDTVISVHMHGSTGKRLVETLELVDKFISLKVTKLVKACEDRIYCDPCFGPNEQDPNGALALCKNGDVIPSKGGSQHQLKILKMLKDDKLKWQRPIYASETKSVLEETNNDEEYPETNDEPLFCEEGELFTKSASSGDVIQGRLGDCWFLGAISVLATRMELLIQAFWREDQYKQHGMLICRFMKDFSWHYVIIDDRIPVFEYNNNRAGKPFFARCSDPNELWVPLLEKAYAKLHGSYEALIGGYIDVALSDLTGLCSEQIVLKAGHSGFGDDPFAPKQREEPGDAFWRRLLDYKRNGTLMGCSIQPDPKIAKNVATEGSAGQGLYYKHAYGLIDVGEINLENNKIQRLVKLRNPWGLGEWDGPWSDQSDEREKYDSEIQRVFKTMSRNSGANVFTSLQRQRKLRLVMEPQVEVTEVNNNDGTFFMTYDDWRTRYTHFFAGIDFADEWSGQRIDGKWDEVSNGGNVSKTTWINNPRYKLQIQQRCHLYISVSQHDPRGTSDAHLFPIGFHICTLQERNNAYEVKEPPKKSPAYYRLYPPNVQPGLFNGTVLESSPPAIIPGTVIPGVDEDGVPQPAYTSKQAATVDMVIEPGMYCIIPSMYMRTNKDTGEMNHGRFWISVYGDKPAFQLEGSEPIIEEEEISTPTSTNVPETKSPSVAATPLPTKAIHIPDEAVRRQFENTKDEMLAQARLKGIEYRDVKREFANAGVIRKADFKRRMMNLGFKMDEMSDEKVLILFNGMDKDKSNTIQAEELLEYFMLDMEEDRLMSAVPEREDEDVPEKVHQEGTLEVHLIGAKDLKSVKVKEHTMPMLTLPSVSYSPKETAMRASLAMELLQEKPNLAQELHSAFLQALNPTNAVFHKRVQELQATRKSKPRVNPRGPKKKLIQHDTTPVQHFFETAQERLDAAKAADIAEVNALQNEAPAPMPRRSFNWASKTDSEASNGPIAFVRKPTVDPKLLHSSPYMQSLETRRMEMLQRVQQRKTQVPGDKQKQADLPRLIGGRKSGRNAVHCCDCHKIVIVNGKQNKDRTCMAQGCVNIFCDDCFERMTANDKYCDDCYLHEHGNFEVLGMQLRSMLLSKLAATDIQVDVLNRIFESLDENHSGDLSRDEFIHFLDKLKLHPPLTDNQIDGVFEELDIDNNGTLSFEEFKAWLLGRDSVWVPPDEDEAVYINTSKLSYELITLDSVNPNLRSFLKSIVDEMIDEATTKPMNSSWHLNGKPLEKRQLDLRFRQEHVLFQRICPIELIDNAGDEARGIAKLFSRFDVHSDGSIEYEELSNLVQSIGLSASPVDLRIFSHLLQRTPGQGIRLADLTMFIQRASSAYDRVLLDKLIELEQLYKEHQVENNDVKLILNNFYLGMPAHEMIYMAKQLKMKLGWSVDLVTLQRIALICTPCMFGDGKEQPASAGGVLLAMFHSSTGLTGTFSNYSIHDVSNAILALFKIEKPDQDDDIEWEKLGQPNLEEIAQPDLIECLLRRGLKLSEESLAMENQMRVAFALDALRYRDSVDHVQFSSAVSRSLFASLSRFTRVQALEVKMRHILTKLARLGSGQQFYQTLITRTPEATAALNVYVIDPYAQQALSYSFAAADISQSHSPLLTRKIDSSTGEVNLIERGTVNEMWYPKLNNYFLGLLRRFRIKFTEDKAASLVFLESNALVAKLRLVFSSSQLPFFWSISPALIEFSVDQQTLEQSKLRLQPWVIQSLLRFPQIASFLRQINSTLSVHFEVISKPNSVHMSWREFKACLAGLQNAYAFVQLLPQGDSFRTPTDEGGGCTPQWNHSTSIRVKEPKECCRRADRPVVYVDTQPILGKPDSTGENLIPFTVVSNPESKNRGNASPPKFHFVVISVRKTVPRTNVKSTLYCTAYDPSTASDYEVVGTPEDWSLDYFDPDKNKTFATDWAKLLTQLRLGRTITPKLLIRVYNKQPKSDQLIGETEVSVSSMMAREGFGIKSWLPMYDPVYEVCTGQIEIQAHFQIRTNGQLLNESLQQTKSQVNLRKIPSKVVLEDKSNPNITTMPKAIIQSSASSNKAEEELKMRIQELEKELSKQRSTLSTSESADATKWKKKYEQLKKQTAEEQAQRATRAQDIQREAPKVEMETPSKASTLDDFSASATLASLRSILMSRCPAKPFNGLKKAMAAVADPPGKISVVACEEVLDDFGLALNASQKRNLFRFLDPDTSCIISIEDFLVKLRGDLNRATSKGRLEKSTPQNSPRQTSPSQSQGTEVGNNDDSTPRKETKTKDSEKMETIDRASSNNRLDKESSEESEAPIVQSSRSVTQNKESRGPSKKAAANQDSSPEKDDLGASSRAIPEANNSPERNHVKQESRRNRATSMAKAATNDKTQVNPDANKESASIQKQPDSEKRAVTSSKKPEDAEHTQYQQLEPAEQSSNTSAEVNFASDADLHKYLVHRLPENWDMKITPKGKPYFRNLVTRTTQWNHPVPDADRAYWSFVKQNKAKLHQ</sequence>
<dbReference type="CDD" id="cd00201">
    <property type="entry name" value="WW"/>
    <property type="match status" value="1"/>
</dbReference>
<dbReference type="InterPro" id="IPR035892">
    <property type="entry name" value="C2_domain_sf"/>
</dbReference>
<dbReference type="SMART" id="SM00456">
    <property type="entry name" value="WW"/>
    <property type="match status" value="1"/>
</dbReference>
<evidence type="ECO:0000259" key="9">
    <source>
        <dbReference type="PROSITE" id="PS50020"/>
    </source>
</evidence>
<dbReference type="Pfam" id="PF01067">
    <property type="entry name" value="Calpain_III"/>
    <property type="match status" value="1"/>
</dbReference>
<dbReference type="SMART" id="SM00230">
    <property type="entry name" value="CysPc"/>
    <property type="match status" value="1"/>
</dbReference>
<keyword evidence="2 7" id="KW-0645">Protease</keyword>
<evidence type="ECO:0000313" key="13">
    <source>
        <dbReference type="Proteomes" id="UP000481153"/>
    </source>
</evidence>
<evidence type="ECO:0000259" key="10">
    <source>
        <dbReference type="PROSITE" id="PS50203"/>
    </source>
</evidence>
<dbReference type="GO" id="GO:0005509">
    <property type="term" value="F:calcium ion binding"/>
    <property type="evidence" value="ECO:0007669"/>
    <property type="project" value="InterPro"/>
</dbReference>
<dbReference type="Pfam" id="PF00648">
    <property type="entry name" value="Peptidase_C2"/>
    <property type="match status" value="1"/>
</dbReference>
<reference evidence="12 13" key="1">
    <citation type="submission" date="2019-07" db="EMBL/GenBank/DDBJ databases">
        <title>Genomics analysis of Aphanomyces spp. identifies a new class of oomycete effector associated with host adaptation.</title>
        <authorList>
            <person name="Gaulin E."/>
        </authorList>
    </citation>
    <scope>NUCLEOTIDE SEQUENCE [LARGE SCALE GENOMIC DNA]</scope>
    <source>
        <strain evidence="12 13">ATCC 201684</strain>
    </source>
</reference>
<feature type="active site" evidence="6 7">
    <location>
        <position position="354"/>
    </location>
</feature>
<feature type="domain" description="EF-hand" evidence="11">
    <location>
        <begin position="1086"/>
        <end position="1121"/>
    </location>
</feature>
<dbReference type="Gene3D" id="2.20.70.10">
    <property type="match status" value="1"/>
</dbReference>
<feature type="compositionally biased region" description="Basic and acidic residues" evidence="8">
    <location>
        <begin position="2361"/>
        <end position="2379"/>
    </location>
</feature>
<feature type="compositionally biased region" description="Polar residues" evidence="8">
    <location>
        <begin position="2380"/>
        <end position="2397"/>
    </location>
</feature>
<keyword evidence="3 7" id="KW-0378">Hydrolase</keyword>
<protein>
    <submittedName>
        <fullName evidence="12">Uncharacterized protein</fullName>
    </submittedName>
</protein>
<dbReference type="InterPro" id="IPR036213">
    <property type="entry name" value="Calpain_III_sf"/>
</dbReference>
<dbReference type="Pfam" id="PF00397">
    <property type="entry name" value="WW"/>
    <property type="match status" value="1"/>
</dbReference>
<feature type="domain" description="EF-hand" evidence="11">
    <location>
        <begin position="728"/>
        <end position="763"/>
    </location>
</feature>
<keyword evidence="13" id="KW-1185">Reference proteome</keyword>
<evidence type="ECO:0000256" key="2">
    <source>
        <dbReference type="ARBA" id="ARBA00022670"/>
    </source>
</evidence>
<feature type="active site" evidence="6 7">
    <location>
        <position position="329"/>
    </location>
</feature>
<feature type="domain" description="WW" evidence="9">
    <location>
        <begin position="2412"/>
        <end position="2445"/>
    </location>
</feature>
<evidence type="ECO:0000256" key="6">
    <source>
        <dbReference type="PIRSR" id="PIRSR622684-1"/>
    </source>
</evidence>
<dbReference type="PANTHER" id="PTHR10183:SF379">
    <property type="entry name" value="CALPAIN-5"/>
    <property type="match status" value="1"/>
</dbReference>
<dbReference type="PROSITE" id="PS50020">
    <property type="entry name" value="WW_DOMAIN_2"/>
    <property type="match status" value="1"/>
</dbReference>
<feature type="compositionally biased region" description="Basic and acidic residues" evidence="8">
    <location>
        <begin position="2319"/>
        <end position="2329"/>
    </location>
</feature>
<feature type="domain" description="EF-hand" evidence="11">
    <location>
        <begin position="1251"/>
        <end position="1286"/>
    </location>
</feature>
<dbReference type="Proteomes" id="UP000481153">
    <property type="component" value="Unassembled WGS sequence"/>
</dbReference>
<dbReference type="SUPFAM" id="SSF49758">
    <property type="entry name" value="Calpain large subunit, middle domain (domain III)"/>
    <property type="match status" value="1"/>
</dbReference>
<dbReference type="InterPro" id="IPR038765">
    <property type="entry name" value="Papain-like_cys_pep_sf"/>
</dbReference>
<dbReference type="PROSITE" id="PS50203">
    <property type="entry name" value="CALPAIN_CAT"/>
    <property type="match status" value="1"/>
</dbReference>
<organism evidence="12 13">
    <name type="scientific">Aphanomyces euteiches</name>
    <dbReference type="NCBI Taxonomy" id="100861"/>
    <lineage>
        <taxon>Eukaryota</taxon>
        <taxon>Sar</taxon>
        <taxon>Stramenopiles</taxon>
        <taxon>Oomycota</taxon>
        <taxon>Saprolegniomycetes</taxon>
        <taxon>Saprolegniales</taxon>
        <taxon>Verrucalvaceae</taxon>
        <taxon>Aphanomyces</taxon>
    </lineage>
</organism>
<accession>A0A6G0WB43</accession>
<dbReference type="Pfam" id="PF13833">
    <property type="entry name" value="EF-hand_8"/>
    <property type="match status" value="1"/>
</dbReference>
<dbReference type="InterPro" id="IPR002048">
    <property type="entry name" value="EF_hand_dom"/>
</dbReference>
<dbReference type="CDD" id="cd00044">
    <property type="entry name" value="CysPc"/>
    <property type="match status" value="1"/>
</dbReference>
<feature type="active site" evidence="6 7">
    <location>
        <position position="147"/>
    </location>
</feature>
<dbReference type="Gene3D" id="1.10.238.10">
    <property type="entry name" value="EF-hand"/>
    <property type="match status" value="1"/>
</dbReference>
<feature type="compositionally biased region" description="Polar residues" evidence="8">
    <location>
        <begin position="2341"/>
        <end position="2360"/>
    </location>
</feature>
<dbReference type="InterPro" id="IPR001202">
    <property type="entry name" value="WW_dom"/>
</dbReference>
<dbReference type="InterPro" id="IPR018247">
    <property type="entry name" value="EF_Hand_1_Ca_BS"/>
</dbReference>
<comment type="caution">
    <text evidence="12">The sequence shown here is derived from an EMBL/GenBank/DDBJ whole genome shotgun (WGS) entry which is preliminary data.</text>
</comment>
<evidence type="ECO:0000256" key="7">
    <source>
        <dbReference type="PROSITE-ProRule" id="PRU00239"/>
    </source>
</evidence>
<dbReference type="InterPro" id="IPR036020">
    <property type="entry name" value="WW_dom_sf"/>
</dbReference>
<dbReference type="PROSITE" id="PS00018">
    <property type="entry name" value="EF_HAND_1"/>
    <property type="match status" value="3"/>
</dbReference>
<dbReference type="CDD" id="cd00051">
    <property type="entry name" value="EFh"/>
    <property type="match status" value="1"/>
</dbReference>
<dbReference type="PROSITE" id="PS00139">
    <property type="entry name" value="THIOL_PROTEASE_CYS"/>
    <property type="match status" value="1"/>
</dbReference>
<name>A0A6G0WB43_9STRA</name>
<dbReference type="InterPro" id="IPR000169">
    <property type="entry name" value="Pept_cys_AS"/>
</dbReference>
<dbReference type="GO" id="GO:0004198">
    <property type="term" value="F:calcium-dependent cysteine-type endopeptidase activity"/>
    <property type="evidence" value="ECO:0007669"/>
    <property type="project" value="InterPro"/>
</dbReference>